<dbReference type="RefSeq" id="WP_055407938.1">
    <property type="nucleotide sequence ID" value="NZ_CP013011.1"/>
</dbReference>
<dbReference type="EMBL" id="NCQP01000007">
    <property type="protein sequence ID" value="OWJ54018.1"/>
    <property type="molecule type" value="Genomic_DNA"/>
</dbReference>
<dbReference type="GeneID" id="26098836"/>
<evidence type="ECO:0000313" key="3">
    <source>
        <dbReference type="Proteomes" id="UP000058613"/>
    </source>
</evidence>
<accession>A0A0P0N1U2</accession>
<organism evidence="1 3">
    <name type="scientific">Pyrodictium delaneyi</name>
    <dbReference type="NCBI Taxonomy" id="1273541"/>
    <lineage>
        <taxon>Archaea</taxon>
        <taxon>Thermoproteota</taxon>
        <taxon>Thermoprotei</taxon>
        <taxon>Desulfurococcales</taxon>
        <taxon>Pyrodictiaceae</taxon>
        <taxon>Pyrodictium</taxon>
    </lineage>
</organism>
<dbReference type="KEGG" id="pdl:Pyrde_0506"/>
<evidence type="ECO:0000313" key="4">
    <source>
        <dbReference type="Proteomes" id="UP000196694"/>
    </source>
</evidence>
<reference evidence="1 3" key="1">
    <citation type="submission" date="2015-10" db="EMBL/GenBank/DDBJ databases">
        <title>Complete genome sequence of hyperthermophilic archaeon Pyrodictium delaneyi Su06.</title>
        <authorList>
            <person name="Jung J.-H."/>
            <person name="Lin J."/>
            <person name="Holden J.F."/>
            <person name="Park C.-S."/>
        </authorList>
    </citation>
    <scope>NUCLEOTIDE SEQUENCE [LARGE SCALE GENOMIC DNA]</scope>
    <source>
        <strain evidence="1 3">Su06</strain>
    </source>
</reference>
<keyword evidence="4" id="KW-1185">Reference proteome</keyword>
<proteinExistence type="predicted"/>
<reference evidence="2 4" key="2">
    <citation type="submission" date="2017-05" db="EMBL/GenBank/DDBJ databases">
        <title>The draft genome of the hyperthermophilic archaeon 'Pyrodictium delaneyi strain Hulk', an iron and nitrate reducer, reveals the capacity for sulfate reduction.</title>
        <authorList>
            <person name="Demey L.M."/>
            <person name="Miller C."/>
            <person name="Manzella M."/>
            <person name="Reguera G."/>
            <person name="Kashefi K."/>
        </authorList>
    </citation>
    <scope>NUCLEOTIDE SEQUENCE [LARGE SCALE GENOMIC DNA]</scope>
    <source>
        <strain evidence="2 4">Hulk</strain>
    </source>
</reference>
<evidence type="ECO:0000313" key="2">
    <source>
        <dbReference type="EMBL" id="OWJ54018.1"/>
    </source>
</evidence>
<dbReference type="AlphaFoldDB" id="A0A0P0N1U2"/>
<evidence type="ECO:0000313" key="1">
    <source>
        <dbReference type="EMBL" id="ALL00556.1"/>
    </source>
</evidence>
<dbReference type="STRING" id="1273541.Pyrde_0506"/>
<dbReference type="Proteomes" id="UP000196694">
    <property type="component" value="Unassembled WGS sequence"/>
</dbReference>
<protein>
    <submittedName>
        <fullName evidence="1">Uncharacterized protein</fullName>
    </submittedName>
</protein>
<dbReference type="OrthoDB" id="380596at2157"/>
<dbReference type="EMBL" id="CP013011">
    <property type="protein sequence ID" value="ALL00556.1"/>
    <property type="molecule type" value="Genomic_DNA"/>
</dbReference>
<gene>
    <name evidence="2" type="ORF">Pdsh_09095</name>
    <name evidence="1" type="ORF">Pyrde_0506</name>
</gene>
<sequence length="212" mass="22991">MGQHIVIWTSRPGLASRLVELARLLGVSYSIPRSLAECRDYLVITDTYTAETIGSICSRVVVVDVEDTGVLTAILDFVKAVRGRLYEAILGIDVGSSRLAYVLLSAGAILYSGFAPLDSHELLHSICMASQRHGEFAVAIGYSPAVSPYASMIAERLENCGVRVYIVDEYRSNKAPLLGIRGVEKLGSDDLRAAVAIALRAYMNGRKPEVNE</sequence>
<name>A0A0P0N1U2_9CREN</name>
<dbReference type="Proteomes" id="UP000058613">
    <property type="component" value="Chromosome"/>
</dbReference>